<evidence type="ECO:0000259" key="1">
    <source>
        <dbReference type="Pfam" id="PF22483"/>
    </source>
</evidence>
<organism evidence="2 3">
    <name type="scientific">Pseudarthrobacter niigatensis</name>
    <dbReference type="NCBI Taxonomy" id="369935"/>
    <lineage>
        <taxon>Bacteria</taxon>
        <taxon>Bacillati</taxon>
        <taxon>Actinomycetota</taxon>
        <taxon>Actinomycetes</taxon>
        <taxon>Micrococcales</taxon>
        <taxon>Micrococcaceae</taxon>
        <taxon>Pseudarthrobacter</taxon>
    </lineage>
</organism>
<dbReference type="NCBIfam" id="NF033546">
    <property type="entry name" value="transpos_IS21"/>
    <property type="match status" value="1"/>
</dbReference>
<proteinExistence type="predicted"/>
<dbReference type="AlphaFoldDB" id="A0AAJ1SRK7"/>
<dbReference type="Pfam" id="PF22483">
    <property type="entry name" value="Mu-transpos_C_2"/>
    <property type="match status" value="1"/>
</dbReference>
<evidence type="ECO:0000313" key="2">
    <source>
        <dbReference type="EMBL" id="MDQ0144604.1"/>
    </source>
</evidence>
<dbReference type="PANTHER" id="PTHR35004">
    <property type="entry name" value="TRANSPOSASE RV3428C-RELATED"/>
    <property type="match status" value="1"/>
</dbReference>
<comment type="caution">
    <text evidence="2">The sequence shown here is derived from an EMBL/GenBank/DDBJ whole genome shotgun (WGS) entry which is preliminary data.</text>
</comment>
<protein>
    <submittedName>
        <fullName evidence="2">Transposase</fullName>
    </submittedName>
</protein>
<feature type="domain" description="Transposase for insertion sequence element IS21-like C-terminal" evidence="1">
    <location>
        <begin position="247"/>
        <end position="316"/>
    </location>
</feature>
<dbReference type="InterPro" id="IPR054353">
    <property type="entry name" value="IstA-like_C"/>
</dbReference>
<dbReference type="Proteomes" id="UP001239267">
    <property type="component" value="Unassembled WGS sequence"/>
</dbReference>
<reference evidence="2 3" key="1">
    <citation type="submission" date="2023-07" db="EMBL/GenBank/DDBJ databases">
        <title>Sorghum-associated microbial communities from plants grown in Nebraska, USA.</title>
        <authorList>
            <person name="Schachtman D."/>
        </authorList>
    </citation>
    <scope>NUCLEOTIDE SEQUENCE [LARGE SCALE GENOMIC DNA]</scope>
    <source>
        <strain evidence="2 3">DS1001</strain>
    </source>
</reference>
<evidence type="ECO:0000313" key="3">
    <source>
        <dbReference type="Proteomes" id="UP001239267"/>
    </source>
</evidence>
<sequence length="496" mass="54838">MLIEDTTAPRKQRHTAKRILARLIEEHAAQDLSYSTVRDYVRVRRAQIDVEAGRRVEVSVPQEHAPGAEAEVDFGEVWVVLNGVKTKCHMFVFRLSRSGKAIHRIYPTQAQEAFLEGHIEAFNEIGGVPTKHIRYDNLTSAVTAVVFGQGRQRVENERWVLFKSTFVFDAFYCQPGIAGAHEKGGVEGEVGWFRRNRLSPMPVVESLDELNDRIRVWEAQDERRRISHRIRTIGEDFSAEQPFLAPLPLEGFDPGLVLTPRVDRSSMITVRMVKYSVPARLIGRKVRVSLRASEIIVFDGNTVVARHARLSVKGGQSVQLDHYLEVLRTKPGALPGSTALARARETGVFTSAHEAFWEASRRVNGDADGTRELIEVLLLHRSMDALDIQAGIAAALSVGAVSGDVVAVEARRHAASVLAETAGGSDSDRRSGARDEVKVQRVVSLTQRRLMDPAAVIAGLPQDKRPLPTVTIYDELLAKRTPTPAPAGTAPKENIS</sequence>
<name>A0AAJ1SRK7_9MICC</name>
<dbReference type="PANTHER" id="PTHR35004:SF7">
    <property type="entry name" value="INTEGRASE PROTEIN"/>
    <property type="match status" value="1"/>
</dbReference>
<dbReference type="EMBL" id="JAUSTB010000001">
    <property type="protein sequence ID" value="MDQ0144604.1"/>
    <property type="molecule type" value="Genomic_DNA"/>
</dbReference>
<accession>A0AAJ1SRK7</accession>
<gene>
    <name evidence="2" type="ORF">J2T23_000478</name>
</gene>
<keyword evidence="3" id="KW-1185">Reference proteome</keyword>